<dbReference type="InterPro" id="IPR013083">
    <property type="entry name" value="Znf_RING/FYVE/PHD"/>
</dbReference>
<keyword evidence="3" id="KW-0479">Metal-binding</keyword>
<keyword evidence="7" id="KW-1185">Reference proteome</keyword>
<evidence type="ECO:0000256" key="4">
    <source>
        <dbReference type="ARBA" id="ARBA00022771"/>
    </source>
</evidence>
<dbReference type="PANTHER" id="PTHR15710:SF59">
    <property type="entry name" value="E3 UBIQUITIN-PROTEIN LIGASE SDIR1-LIKE"/>
    <property type="match status" value="1"/>
</dbReference>
<evidence type="ECO:0000256" key="5">
    <source>
        <dbReference type="ARBA" id="ARBA00022833"/>
    </source>
</evidence>
<dbReference type="SUPFAM" id="SSF57850">
    <property type="entry name" value="RING/U-box"/>
    <property type="match status" value="1"/>
</dbReference>
<dbReference type="GO" id="GO:0061630">
    <property type="term" value="F:ubiquitin protein ligase activity"/>
    <property type="evidence" value="ECO:0007669"/>
    <property type="project" value="UniProtKB-EC"/>
</dbReference>
<evidence type="ECO:0000313" key="6">
    <source>
        <dbReference type="EMBL" id="KAE8673703.1"/>
    </source>
</evidence>
<gene>
    <name evidence="6" type="ORF">F3Y22_tig00111779pilonHSYRG00372</name>
</gene>
<organism evidence="6 7">
    <name type="scientific">Hibiscus syriacus</name>
    <name type="common">Rose of Sharon</name>
    <dbReference type="NCBI Taxonomy" id="106335"/>
    <lineage>
        <taxon>Eukaryota</taxon>
        <taxon>Viridiplantae</taxon>
        <taxon>Streptophyta</taxon>
        <taxon>Embryophyta</taxon>
        <taxon>Tracheophyta</taxon>
        <taxon>Spermatophyta</taxon>
        <taxon>Magnoliopsida</taxon>
        <taxon>eudicotyledons</taxon>
        <taxon>Gunneridae</taxon>
        <taxon>Pentapetalae</taxon>
        <taxon>rosids</taxon>
        <taxon>malvids</taxon>
        <taxon>Malvales</taxon>
        <taxon>Malvaceae</taxon>
        <taxon>Malvoideae</taxon>
        <taxon>Hibiscus</taxon>
    </lineage>
</organism>
<name>A0A6A2XDF9_HIBSY</name>
<protein>
    <recommendedName>
        <fullName evidence="2">RING-type E3 ubiquitin transferase</fullName>
        <ecNumber evidence="2">2.3.2.27</ecNumber>
    </recommendedName>
</protein>
<dbReference type="Gene3D" id="3.30.40.10">
    <property type="entry name" value="Zinc/RING finger domain, C3HC4 (zinc finger)"/>
    <property type="match status" value="1"/>
</dbReference>
<dbReference type="EMBL" id="VEPZ02001425">
    <property type="protein sequence ID" value="KAE8673703.1"/>
    <property type="molecule type" value="Genomic_DNA"/>
</dbReference>
<evidence type="ECO:0000256" key="1">
    <source>
        <dbReference type="ARBA" id="ARBA00000900"/>
    </source>
</evidence>
<evidence type="ECO:0000256" key="3">
    <source>
        <dbReference type="ARBA" id="ARBA00022723"/>
    </source>
</evidence>
<dbReference type="AlphaFoldDB" id="A0A6A2XDF9"/>
<keyword evidence="4" id="KW-0863">Zinc-finger</keyword>
<dbReference type="EC" id="2.3.2.27" evidence="2"/>
<dbReference type="GO" id="GO:0008270">
    <property type="term" value="F:zinc ion binding"/>
    <property type="evidence" value="ECO:0007669"/>
    <property type="project" value="UniProtKB-KW"/>
</dbReference>
<reference evidence="6" key="1">
    <citation type="submission" date="2019-09" db="EMBL/GenBank/DDBJ databases">
        <title>Draft genome information of white flower Hibiscus syriacus.</title>
        <authorList>
            <person name="Kim Y.-M."/>
        </authorList>
    </citation>
    <scope>NUCLEOTIDE SEQUENCE [LARGE SCALE GENOMIC DNA]</scope>
    <source>
        <strain evidence="6">YM2019G1</strain>
    </source>
</reference>
<sequence length="190" mass="21552">MALSPNSCNSNVVFHCRHLLGIISETPYVPSDLIKLTMDIDLLDHDPIRGYFNNPFSQGTLGFDLNVLQNCGQVHQVLDPVFMRLGINIVSASYNIMIQEIMECMTRALEESASGFESNNYGMVAANESSMEKMLKRVGVKAGVEQDCMICLDLKLLRCHVLIFFMVFCIEQWLKQSHYCPICRFEMPTN</sequence>
<dbReference type="GO" id="GO:0005737">
    <property type="term" value="C:cytoplasm"/>
    <property type="evidence" value="ECO:0007669"/>
    <property type="project" value="TreeGrafter"/>
</dbReference>
<accession>A0A6A2XDF9</accession>
<comment type="catalytic activity">
    <reaction evidence="1">
        <text>S-ubiquitinyl-[E2 ubiquitin-conjugating enzyme]-L-cysteine + [acceptor protein]-L-lysine = [E2 ubiquitin-conjugating enzyme]-L-cysteine + N(6)-ubiquitinyl-[acceptor protein]-L-lysine.</text>
        <dbReference type="EC" id="2.3.2.27"/>
    </reaction>
</comment>
<dbReference type="Proteomes" id="UP000436088">
    <property type="component" value="Unassembled WGS sequence"/>
</dbReference>
<evidence type="ECO:0000313" key="7">
    <source>
        <dbReference type="Proteomes" id="UP000436088"/>
    </source>
</evidence>
<evidence type="ECO:0000256" key="2">
    <source>
        <dbReference type="ARBA" id="ARBA00012483"/>
    </source>
</evidence>
<comment type="caution">
    <text evidence="6">The sequence shown here is derived from an EMBL/GenBank/DDBJ whole genome shotgun (WGS) entry which is preliminary data.</text>
</comment>
<proteinExistence type="predicted"/>
<keyword evidence="5" id="KW-0862">Zinc</keyword>
<dbReference type="PANTHER" id="PTHR15710">
    <property type="entry name" value="E3 UBIQUITIN-PROTEIN LIGASE PRAJA"/>
    <property type="match status" value="1"/>
</dbReference>
<dbReference type="GO" id="GO:0016567">
    <property type="term" value="P:protein ubiquitination"/>
    <property type="evidence" value="ECO:0007669"/>
    <property type="project" value="TreeGrafter"/>
</dbReference>